<evidence type="ECO:0000256" key="1">
    <source>
        <dbReference type="SAM" id="Phobius"/>
    </source>
</evidence>
<dbReference type="EMBL" id="MN739372">
    <property type="protein sequence ID" value="QHT01428.1"/>
    <property type="molecule type" value="Genomic_DNA"/>
</dbReference>
<keyword evidence="1" id="KW-1133">Transmembrane helix</keyword>
<reference evidence="2" key="1">
    <citation type="journal article" date="2020" name="Nature">
        <title>Giant virus diversity and host interactions through global metagenomics.</title>
        <authorList>
            <person name="Schulz F."/>
            <person name="Roux S."/>
            <person name="Paez-Espino D."/>
            <person name="Jungbluth S."/>
            <person name="Walsh D.A."/>
            <person name="Denef V.J."/>
            <person name="McMahon K.D."/>
            <person name="Konstantinidis K.T."/>
            <person name="Eloe-Fadrosh E.A."/>
            <person name="Kyrpides N.C."/>
            <person name="Woyke T."/>
        </authorList>
    </citation>
    <scope>NUCLEOTIDE SEQUENCE</scope>
    <source>
        <strain evidence="2">GVMAG-M-3300020192-26</strain>
    </source>
</reference>
<feature type="transmembrane region" description="Helical" evidence="1">
    <location>
        <begin position="29"/>
        <end position="55"/>
    </location>
</feature>
<keyword evidence="1" id="KW-0812">Transmembrane</keyword>
<sequence length="122" mass="13462">MAYVAVGTIVPLCLGGKLCHVAVTLGPEQIYVAFIPTLLTVVLPVYSALGFLVVFKTIQECISDLKKYEFTNFEVMCKSAWCATKTVGLLLYTSFFVILGVFCACEAYTIFYDLPPKNLPPF</sequence>
<dbReference type="AlphaFoldDB" id="A0A6C0CA19"/>
<organism evidence="2">
    <name type="scientific">viral metagenome</name>
    <dbReference type="NCBI Taxonomy" id="1070528"/>
    <lineage>
        <taxon>unclassified sequences</taxon>
        <taxon>metagenomes</taxon>
        <taxon>organismal metagenomes</taxon>
    </lineage>
</organism>
<evidence type="ECO:0000313" key="2">
    <source>
        <dbReference type="EMBL" id="QHT01428.1"/>
    </source>
</evidence>
<accession>A0A6C0CA19</accession>
<name>A0A6C0CA19_9ZZZZ</name>
<proteinExistence type="predicted"/>
<keyword evidence="1" id="KW-0472">Membrane</keyword>
<feature type="transmembrane region" description="Helical" evidence="1">
    <location>
        <begin position="89"/>
        <end position="112"/>
    </location>
</feature>
<protein>
    <submittedName>
        <fullName evidence="2">Uncharacterized protein</fullName>
    </submittedName>
</protein>